<keyword evidence="3 5" id="KW-1133">Transmembrane helix</keyword>
<dbReference type="PANTHER" id="PTHR33514">
    <property type="entry name" value="PROTEIN ABCI12, CHLOROPLASTIC"/>
    <property type="match status" value="1"/>
</dbReference>
<evidence type="ECO:0000256" key="4">
    <source>
        <dbReference type="ARBA" id="ARBA00023136"/>
    </source>
</evidence>
<evidence type="ECO:0000256" key="1">
    <source>
        <dbReference type="ARBA" id="ARBA00004141"/>
    </source>
</evidence>
<dbReference type="CDD" id="cd16914">
    <property type="entry name" value="EcfT"/>
    <property type="match status" value="1"/>
</dbReference>
<feature type="transmembrane region" description="Helical" evidence="5">
    <location>
        <begin position="235"/>
        <end position="258"/>
    </location>
</feature>
<dbReference type="Pfam" id="PF02361">
    <property type="entry name" value="CbiQ"/>
    <property type="match status" value="1"/>
</dbReference>
<dbReference type="RefSeq" id="WP_139607594.1">
    <property type="nucleotide sequence ID" value="NZ_VDCQ01000102.1"/>
</dbReference>
<evidence type="ECO:0000256" key="3">
    <source>
        <dbReference type="ARBA" id="ARBA00022989"/>
    </source>
</evidence>
<name>A0A5C4SW63_9BACL</name>
<dbReference type="AlphaFoldDB" id="A0A5C4SW63"/>
<keyword evidence="2 5" id="KW-0812">Transmembrane</keyword>
<accession>A0A5C4SW63</accession>
<dbReference type="EMBL" id="VDCQ01000102">
    <property type="protein sequence ID" value="TNJ57650.1"/>
    <property type="molecule type" value="Genomic_DNA"/>
</dbReference>
<dbReference type="InterPro" id="IPR003339">
    <property type="entry name" value="ABC/ECF_trnsptr_transmembrane"/>
</dbReference>
<feature type="transmembrane region" description="Helical" evidence="5">
    <location>
        <begin position="114"/>
        <end position="134"/>
    </location>
</feature>
<comment type="subcellular location">
    <subcellularLocation>
        <location evidence="1">Membrane</location>
        <topology evidence="1">Multi-pass membrane protein</topology>
    </subcellularLocation>
</comment>
<evidence type="ECO:0000256" key="2">
    <source>
        <dbReference type="ARBA" id="ARBA00022692"/>
    </source>
</evidence>
<sequence>MHIEFSYRETWLHRVNPSLKLFVCLALFFFVLFTHNPSVMLNVAAAAVLVLFSGSGHPGKRLALYALPALLLFVSSSTSMIFYGKGETTWLKWGIVHVTEESFYRGMQVGMKSLSFAFVGLLFALTTRPVYLFYSLMQQCRVKPKYAYSFMAAMRLLPIMIEEFQTLRHALAVRGVGREKGLAGLYRKMKAYAVPMLAQSIRRAQRIAVAMEAKRFVGDSRRTYYYEIGFSPADAAFVAGTMALCAAAYMAGVLLPYFPVTDVR</sequence>
<evidence type="ECO:0000313" key="6">
    <source>
        <dbReference type="EMBL" id="TNJ57650.1"/>
    </source>
</evidence>
<keyword evidence="4 5" id="KW-0472">Membrane</keyword>
<feature type="transmembrane region" description="Helical" evidence="5">
    <location>
        <begin position="62"/>
        <end position="83"/>
    </location>
</feature>
<dbReference type="Proteomes" id="UP000307943">
    <property type="component" value="Unassembled WGS sequence"/>
</dbReference>
<proteinExistence type="predicted"/>
<gene>
    <name evidence="6" type="ORF">FE784_38455</name>
</gene>
<organism evidence="6 7">
    <name type="scientific">Paenibacillus hemerocallicola</name>
    <dbReference type="NCBI Taxonomy" id="1172614"/>
    <lineage>
        <taxon>Bacteria</taxon>
        <taxon>Bacillati</taxon>
        <taxon>Bacillota</taxon>
        <taxon>Bacilli</taxon>
        <taxon>Bacillales</taxon>
        <taxon>Paenibacillaceae</taxon>
        <taxon>Paenibacillus</taxon>
    </lineage>
</organism>
<dbReference type="GO" id="GO:0005886">
    <property type="term" value="C:plasma membrane"/>
    <property type="evidence" value="ECO:0007669"/>
    <property type="project" value="TreeGrafter"/>
</dbReference>
<protein>
    <submittedName>
        <fullName evidence="6">Energy-coupling factor transporter transmembrane protein EcfT</fullName>
    </submittedName>
</protein>
<evidence type="ECO:0000256" key="5">
    <source>
        <dbReference type="SAM" id="Phobius"/>
    </source>
</evidence>
<reference evidence="6 7" key="1">
    <citation type="submission" date="2019-05" db="EMBL/GenBank/DDBJ databases">
        <title>We sequenced the genome of Paenibacillus hemerocallicola KCTC 33185 for further insight into its adaptation and study the phylogeny of Paenibacillus.</title>
        <authorList>
            <person name="Narsing Rao M.P."/>
        </authorList>
    </citation>
    <scope>NUCLEOTIDE SEQUENCE [LARGE SCALE GENOMIC DNA]</scope>
    <source>
        <strain evidence="6 7">KCTC 33185</strain>
    </source>
</reference>
<dbReference type="PANTHER" id="PTHR33514:SF1">
    <property type="entry name" value="ABC TRANSPORTER PERMEASE"/>
    <property type="match status" value="1"/>
</dbReference>
<dbReference type="OrthoDB" id="92887at2"/>
<keyword evidence="7" id="KW-1185">Reference proteome</keyword>
<comment type="caution">
    <text evidence="6">The sequence shown here is derived from an EMBL/GenBank/DDBJ whole genome shotgun (WGS) entry which is preliminary data.</text>
</comment>
<evidence type="ECO:0000313" key="7">
    <source>
        <dbReference type="Proteomes" id="UP000307943"/>
    </source>
</evidence>